<dbReference type="RefSeq" id="WP_077945259.1">
    <property type="nucleotide sequence ID" value="NZ_MYAT01000087.1"/>
</dbReference>
<comment type="caution">
    <text evidence="8">The sequence shown here is derived from an EMBL/GenBank/DDBJ whole genome shotgun (WGS) entry which is preliminary data.</text>
</comment>
<evidence type="ECO:0000259" key="6">
    <source>
        <dbReference type="SMART" id="SM00912"/>
    </source>
</evidence>
<feature type="region of interest" description="Disordered" evidence="4">
    <location>
        <begin position="2514"/>
        <end position="2538"/>
    </location>
</feature>
<feature type="region of interest" description="Disordered" evidence="4">
    <location>
        <begin position="2364"/>
        <end position="2459"/>
    </location>
</feature>
<evidence type="ECO:0000313" key="8">
    <source>
        <dbReference type="EMBL" id="ECZ5438594.1"/>
    </source>
</evidence>
<evidence type="ECO:0000313" key="7">
    <source>
        <dbReference type="EMBL" id="EBX1172688.1"/>
    </source>
</evidence>
<dbReference type="InterPro" id="IPR011050">
    <property type="entry name" value="Pectin_lyase_fold/virulence"/>
</dbReference>
<feature type="transmembrane region" description="Helical" evidence="5">
    <location>
        <begin position="46"/>
        <end position="70"/>
    </location>
</feature>
<feature type="compositionally biased region" description="Basic and acidic residues" evidence="4">
    <location>
        <begin position="2525"/>
        <end position="2538"/>
    </location>
</feature>
<dbReference type="Pfam" id="PF05860">
    <property type="entry name" value="TPS"/>
    <property type="match status" value="1"/>
</dbReference>
<dbReference type="SUPFAM" id="SSF51126">
    <property type="entry name" value="Pectin lyase-like"/>
    <property type="match status" value="1"/>
</dbReference>
<comment type="subcellular location">
    <subcellularLocation>
        <location evidence="1">Secreted</location>
    </subcellularLocation>
</comment>
<evidence type="ECO:0000256" key="3">
    <source>
        <dbReference type="ARBA" id="ARBA00022729"/>
    </source>
</evidence>
<dbReference type="Gene3D" id="2.160.20.10">
    <property type="entry name" value="Single-stranded right-handed beta-helix, Pectin lyase-like"/>
    <property type="match status" value="1"/>
</dbReference>
<keyword evidence="2" id="KW-0964">Secreted</keyword>
<dbReference type="PANTHER" id="PTHR12338">
    <property type="entry name" value="AUTOTRANSPORTER"/>
    <property type="match status" value="1"/>
</dbReference>
<keyword evidence="5" id="KW-1133">Transmembrane helix</keyword>
<evidence type="ECO:0000256" key="1">
    <source>
        <dbReference type="ARBA" id="ARBA00004613"/>
    </source>
</evidence>
<name>A0A3V2Y5P0_SALNE</name>
<dbReference type="NCBIfam" id="TIGR01901">
    <property type="entry name" value="adhes_NPXG"/>
    <property type="match status" value="1"/>
</dbReference>
<organism evidence="8">
    <name type="scientific">Salmonella newport</name>
    <dbReference type="NCBI Taxonomy" id="108619"/>
    <lineage>
        <taxon>Bacteria</taxon>
        <taxon>Pseudomonadati</taxon>
        <taxon>Pseudomonadota</taxon>
        <taxon>Gammaproteobacteria</taxon>
        <taxon>Enterobacterales</taxon>
        <taxon>Enterobacteriaceae</taxon>
        <taxon>Salmonella</taxon>
    </lineage>
</organism>
<gene>
    <name evidence="8" type="ORF">AHQ57_15805</name>
    <name evidence="7" type="ORF">DQ066_15290</name>
</gene>
<evidence type="ECO:0000256" key="5">
    <source>
        <dbReference type="SAM" id="Phobius"/>
    </source>
</evidence>
<dbReference type="GO" id="GO:0005576">
    <property type="term" value="C:extracellular region"/>
    <property type="evidence" value="ECO:0007669"/>
    <property type="project" value="UniProtKB-SubCell"/>
</dbReference>
<keyword evidence="3" id="KW-0732">Signal</keyword>
<dbReference type="SMART" id="SM00710">
    <property type="entry name" value="PbH1"/>
    <property type="match status" value="22"/>
</dbReference>
<dbReference type="InterPro" id="IPR024973">
    <property type="entry name" value="ESPR"/>
</dbReference>
<reference evidence="7" key="1">
    <citation type="submission" date="2018-06" db="EMBL/GenBank/DDBJ databases">
        <authorList>
            <person name="Ashton P.M."/>
            <person name="Dallman T."/>
            <person name="Nair S."/>
            <person name="De Pinna E."/>
            <person name="Peters T."/>
            <person name="Grant K."/>
        </authorList>
    </citation>
    <scope>NUCLEOTIDE SEQUENCE</scope>
    <source>
        <strain evidence="7">250711</strain>
    </source>
</reference>
<dbReference type="SMART" id="SM00912">
    <property type="entry name" value="Haemagg_act"/>
    <property type="match status" value="1"/>
</dbReference>
<proteinExistence type="predicted"/>
<reference evidence="8" key="2">
    <citation type="submission" date="2018-07" db="EMBL/GenBank/DDBJ databases">
        <authorList>
            <consortium name="GenomeTrakr network: Whole genome sequencing for foodborne pathogen traceback"/>
        </authorList>
    </citation>
    <scope>NUCLEOTIDE SEQUENCE</scope>
    <source>
        <strain evidence="8">FDA00000095</strain>
    </source>
</reference>
<dbReference type="EMBL" id="AAHKGI010000007">
    <property type="protein sequence ID" value="EBX1172688.1"/>
    <property type="molecule type" value="Genomic_DNA"/>
</dbReference>
<dbReference type="InterPro" id="IPR008638">
    <property type="entry name" value="FhaB/CdiA-like_TPS"/>
</dbReference>
<dbReference type="EMBL" id="AALGZK010000008">
    <property type="protein sequence ID" value="ECZ5438594.1"/>
    <property type="molecule type" value="Genomic_DNA"/>
</dbReference>
<feature type="compositionally biased region" description="Polar residues" evidence="4">
    <location>
        <begin position="2514"/>
        <end position="2524"/>
    </location>
</feature>
<feature type="domain" description="Filamentous haemagglutinin FhaB/tRNA nuclease CdiA-like TPS" evidence="6">
    <location>
        <begin position="71"/>
        <end position="183"/>
    </location>
</feature>
<keyword evidence="5" id="KW-0472">Membrane</keyword>
<dbReference type="InterPro" id="IPR006626">
    <property type="entry name" value="PbH1"/>
</dbReference>
<evidence type="ECO:0000256" key="2">
    <source>
        <dbReference type="ARBA" id="ARBA00022525"/>
    </source>
</evidence>
<dbReference type="Pfam" id="PF13018">
    <property type="entry name" value="ESPR"/>
    <property type="match status" value="1"/>
</dbReference>
<evidence type="ECO:0000256" key="4">
    <source>
        <dbReference type="SAM" id="MobiDB-lite"/>
    </source>
</evidence>
<sequence length="2538" mass="252162">MNKIYKLKFDKRRNELVVVSEITAGLGKAESTGHIAGLLALPFRKLLGTLSPLSLITGLVMGVLPMMALANPNLPTGGQIVGGQGSISVAGNQMTIHQGSQNMAANWNSFDIGKNNTVQFVQPNSSAVALNRVTGGHESQIMGSLNANGKVFLINPNGVLFGKGASVNTAGLVASTKNINTADFMKGNYTFSGGSVAGAEVVNQGSLTTTKGGFIVLAANRVKNSGHIITPSGKAVLAAADTVALQLDNSGLTSVAVNGSVVNALVDNRGLISATNGQVYLTARGKDMLLNTVVNNSGTIEAKGLSANGGIIRLDGGDSGVVNQSGQLLADSESGRGGRVTLEGQNIHLAGKSQTSVSGKNGGGDIYVGGGWQGKDSHIKNASKVVMDKSATIDVSATQHGDGGKAVLWSDDYTNFQGTILAKGGRQSGNGGEVETSSHNNLQAFGQVDASSARGKGGQWLLDPADVTIVGTGSESGISSSTTDNNDVFSPTASGAQILNTSIVNQLNTDTNVTVQTSGTDADGQTGNITVNASIVKTAGSDATLTLTADNKISTADRVRISASSGKLNLNLLAANTSESAVISLGKFINISLNGGDFYTGPASAEHSVSLQFTNNGKVAGGNVIMDVAGGLGGYAYSVLADKNLTINGSVSSSTGWGVTTNFSAGNLLTLNAAQGNISLSATDSSNGGGRVALSGTNGINIQASNGNISLNTVSGSNNGINVTSGKDITLQSSGNITLAQTNMSASGHISLLGAGGSTAMTKLTGGTLSSNGGNIVIDQLNHTTTDSEGNSVTNPNGMTVKLSGVTLNTTSTTDATQKGDISLNAYNPNVSLNAAAYKNTVRNAGYIMELSGNTSLTAGNVTMLSVINGNQAAGLPIYLNAANITADNDITLTGRASDRANLINLELRGANNSLTATKGNVAINVVGGGSSGIYVNGTASSNVILTAGQMINLTAKSWSGTALKISNVTLNAATAALTGVAQSSGKGFSIVNSTFTGALSDLANVTLSSAGSGVGVTNALDSSVVNATNRDNLLSKSIDNMTSVDMGGDAIFDDTRATTKGWTKDYTSDAKPRAGWIFNNTTVTAGGDVNLKGAGFTNSTLNITNGSLNITNNGSAFLTGSTITANNGSVTVHAGSGNLDLTKGNISAKNDINLTTNNGTIRIAGTNATSPATITSAEKNIILSANSSDIGVYFGHANISAPKGNLTVDVTSSITRSRTFSRPEGGAVYFFGKNSIQAKEGVLNVVLSEPNSGSSAFQFGNMWAKTPTTTNVTFVGDFNFKGNINSPVTTSTDEVIAAPEAHLWLFDDSVKFNFKDGTTKIISTSGLDFMNVVNANRLTDQYGINFENANLEVNIDDGLVNYFRTTQLLSLLALLSIDDDTYAYAPDYTRPLYLTGDGNISIKLDSSSSRALFVANGIDNTGLNGTVSIDVVNNCGTAIEFPEKLTGNLVNATIKGESKGDGVGVNIKGGVHAQYMNLGNNTISGVSANGSGIWISGKNIGVTNGSLNGTSGGRGAGVAIVGGSNYTIDGANVTGQSVDGTGVSASGNLSVNNNATLIGTASGNGTGVTVAGDLQSEGGVTINGTATTGDGVKVTGDTLLANATLSGKTDSGSGVNIAGNLTTDNNTLVAGSATDGTGVSLGASLSGANVTGVSDSGAGVTLADNANVTQATLNGTSTSGSGVAVTGNVVMDDVTAQKLNATSVSGSGLLLDNNANVSVINISSAEKTKTDAEGNPELDTSGNPVTETVTTVAPVTVPVSLSGTSQTGSGIATAGNVVIRGITLNGTTSSDSGVGVTLGGNLTIADTISGVTASTSGNGTALVLNGATVNAAGYTAEGKDFTLNASASGEAGTAIATLGDNTLNNVMLNGAVSGNGSAVVVGGVLTTDKDIVATTQGDKGTALVLKGGHLQSAVPDNTVTVNATASGDNATAIAVVQTPDGTDESALSNVTLNATASKGSAVQLEGTLNTYNTVIHADVTGTGTALNVSGGTLHALSGTTVTATADSGQAAKVTNGKLTGETANALNISATTNTGQPALTVSGASEITNSRVSGKNAGTGDAVTVGGTVTTHGGAEIHGETVNGTAVMVEDGASLTSATQGGLVIHASATGDKGTGVSLGEATLTGSQVNASATSGDAVSVANGSVLNGTTVTGNASTGTGVNVSGNASLTNASLNGTTETGTGSVVSGNLTADSTSSVSGSATQGGTGVNLSGNVTGGSVAGDSAEGTGVNVSGSNSTVTNTTVTGNTTNGTGVTITGNLTNAGNSTVAGNANGNGTGTDISGALNGKVSGSSTTGTGAHVSDGAHISAGSSVAGSSDTGSGAVVEGNINSNGQISGTSNKGDGLNLNATVSGGGKLTGSSVDGTGAHVSGNSTMSGGSLSGSTTNGSGLHLDGDLKHTPDTSISNNVVAGGRGQESTGEGDIIEVKPPVEPDNPDTPVQPDNPDEKPSNPVHPEVPDVDKQAEKMMSVISRQQVITAQKLHRGTVLQTSGYRPSDEPVEIEVCVDGECQSTNVHHQLSSASEGKDRTSEKDAKRK</sequence>
<feature type="compositionally biased region" description="Low complexity" evidence="4">
    <location>
        <begin position="2229"/>
        <end position="2248"/>
    </location>
</feature>
<feature type="region of interest" description="Disordered" evidence="4">
    <location>
        <begin position="2224"/>
        <end position="2248"/>
    </location>
</feature>
<accession>A0A3V2Y5P0</accession>
<protein>
    <submittedName>
        <fullName evidence="8">Filamentous hemagglutinin N-terminal domain-containing protein</fullName>
    </submittedName>
</protein>
<dbReference type="PANTHER" id="PTHR12338:SF8">
    <property type="entry name" value="HEME_HEMOPEXIN-BINDING PROTEIN"/>
    <property type="match status" value="1"/>
</dbReference>
<feature type="compositionally biased region" description="Low complexity" evidence="4">
    <location>
        <begin position="2372"/>
        <end position="2392"/>
    </location>
</feature>
<keyword evidence="5" id="KW-0812">Transmembrane</keyword>
<dbReference type="InterPro" id="IPR050909">
    <property type="entry name" value="Bact_Autotransporter_VF"/>
</dbReference>
<dbReference type="InterPro" id="IPR012334">
    <property type="entry name" value="Pectin_lyas_fold"/>
</dbReference>